<accession>A0A2T0WDL8</accession>
<proteinExistence type="predicted"/>
<sequence>MYTKNLLSIRIIFYLWQNKTKIKQNMATQKIYIKYMLSLRCVLMVKEELKKLDIPFTNVIIGEVEILKYPSDEKMEAFRLSLKNIGLELLDDKKSVLIEKIKNEIHKMIHESESLPKVNFSDFLNEKLGYDYTYLSNIFSEVQAITIQQFIIYHKIEKVKELLLYNELNLTEISYKLDYSSVSHLSNQFKKVTGLTPSFFKQMRELRKKKLANA</sequence>
<dbReference type="Pfam" id="PF12833">
    <property type="entry name" value="HTH_18"/>
    <property type="match status" value="1"/>
</dbReference>
<comment type="caution">
    <text evidence="5">The sequence shown here is derived from an EMBL/GenBank/DDBJ whole genome shotgun (WGS) entry which is preliminary data.</text>
</comment>
<keyword evidence="1" id="KW-0805">Transcription regulation</keyword>
<dbReference type="AlphaFoldDB" id="A0A2T0WDL8"/>
<dbReference type="Gene3D" id="1.10.10.60">
    <property type="entry name" value="Homeodomain-like"/>
    <property type="match status" value="1"/>
</dbReference>
<evidence type="ECO:0000256" key="1">
    <source>
        <dbReference type="ARBA" id="ARBA00023015"/>
    </source>
</evidence>
<dbReference type="PANTHER" id="PTHR43280:SF28">
    <property type="entry name" value="HTH-TYPE TRANSCRIPTIONAL ACTIVATOR RHAS"/>
    <property type="match status" value="1"/>
</dbReference>
<evidence type="ECO:0000259" key="4">
    <source>
        <dbReference type="PROSITE" id="PS01124"/>
    </source>
</evidence>
<evidence type="ECO:0000256" key="2">
    <source>
        <dbReference type="ARBA" id="ARBA00023125"/>
    </source>
</evidence>
<reference evidence="5 6" key="1">
    <citation type="submission" date="2018-03" db="EMBL/GenBank/DDBJ databases">
        <title>Genomic Encyclopedia of Archaeal and Bacterial Type Strains, Phase II (KMG-II): from individual species to whole genera.</title>
        <authorList>
            <person name="Goeker M."/>
        </authorList>
    </citation>
    <scope>NUCLEOTIDE SEQUENCE [LARGE SCALE GENOMIC DNA]</scope>
    <source>
        <strain evidence="5 6">DSM 27929</strain>
    </source>
</reference>
<name>A0A2T0WDL8_9BACT</name>
<keyword evidence="2 5" id="KW-0238">DNA-binding</keyword>
<dbReference type="PROSITE" id="PS01124">
    <property type="entry name" value="HTH_ARAC_FAMILY_2"/>
    <property type="match status" value="1"/>
</dbReference>
<feature type="domain" description="HTH araC/xylS-type" evidence="4">
    <location>
        <begin position="103"/>
        <end position="203"/>
    </location>
</feature>
<protein>
    <submittedName>
        <fullName evidence="5">AraC-like DNA-binding protein</fullName>
    </submittedName>
</protein>
<dbReference type="SUPFAM" id="SSF46689">
    <property type="entry name" value="Homeodomain-like"/>
    <property type="match status" value="1"/>
</dbReference>
<dbReference type="InterPro" id="IPR018060">
    <property type="entry name" value="HTH_AraC"/>
</dbReference>
<dbReference type="GO" id="GO:0043565">
    <property type="term" value="F:sequence-specific DNA binding"/>
    <property type="evidence" value="ECO:0007669"/>
    <property type="project" value="InterPro"/>
</dbReference>
<dbReference type="GO" id="GO:0003700">
    <property type="term" value="F:DNA-binding transcription factor activity"/>
    <property type="evidence" value="ECO:0007669"/>
    <property type="project" value="InterPro"/>
</dbReference>
<dbReference type="PANTHER" id="PTHR43280">
    <property type="entry name" value="ARAC-FAMILY TRANSCRIPTIONAL REGULATOR"/>
    <property type="match status" value="1"/>
</dbReference>
<organism evidence="5 6">
    <name type="scientific">Mongoliibacter ruber</name>
    <dbReference type="NCBI Taxonomy" id="1750599"/>
    <lineage>
        <taxon>Bacteria</taxon>
        <taxon>Pseudomonadati</taxon>
        <taxon>Bacteroidota</taxon>
        <taxon>Cytophagia</taxon>
        <taxon>Cytophagales</taxon>
        <taxon>Cyclobacteriaceae</taxon>
        <taxon>Mongoliibacter</taxon>
    </lineage>
</organism>
<dbReference type="SMART" id="SM00342">
    <property type="entry name" value="HTH_ARAC"/>
    <property type="match status" value="1"/>
</dbReference>
<evidence type="ECO:0000256" key="3">
    <source>
        <dbReference type="ARBA" id="ARBA00023163"/>
    </source>
</evidence>
<dbReference type="Proteomes" id="UP000238157">
    <property type="component" value="Unassembled WGS sequence"/>
</dbReference>
<keyword evidence="6" id="KW-1185">Reference proteome</keyword>
<evidence type="ECO:0000313" key="6">
    <source>
        <dbReference type="Proteomes" id="UP000238157"/>
    </source>
</evidence>
<dbReference type="InterPro" id="IPR009057">
    <property type="entry name" value="Homeodomain-like_sf"/>
</dbReference>
<dbReference type="EMBL" id="PVTR01000018">
    <property type="protein sequence ID" value="PRY84624.1"/>
    <property type="molecule type" value="Genomic_DNA"/>
</dbReference>
<keyword evidence="3" id="KW-0804">Transcription</keyword>
<evidence type="ECO:0000313" key="5">
    <source>
        <dbReference type="EMBL" id="PRY84624.1"/>
    </source>
</evidence>
<gene>
    <name evidence="5" type="ORF">CLW00_1187</name>
</gene>